<proteinExistence type="inferred from homology"/>
<dbReference type="CDD" id="cd17657">
    <property type="entry name" value="CDC14_N"/>
    <property type="match status" value="1"/>
</dbReference>
<dbReference type="PROSITE" id="PS50056">
    <property type="entry name" value="TYR_PHOSPHATASE_2"/>
    <property type="match status" value="1"/>
</dbReference>
<keyword evidence="6" id="KW-0131">Cell cycle</keyword>
<evidence type="ECO:0000259" key="7">
    <source>
        <dbReference type="PROSITE" id="PS50054"/>
    </source>
</evidence>
<keyword evidence="4" id="KW-0378">Hydrolase</keyword>
<dbReference type="InterPro" id="IPR000387">
    <property type="entry name" value="Tyr_Pase_dom"/>
</dbReference>
<evidence type="ECO:0000256" key="2">
    <source>
        <dbReference type="ARBA" id="ARBA00013064"/>
    </source>
</evidence>
<evidence type="ECO:0000313" key="10">
    <source>
        <dbReference type="Proteomes" id="UP001153712"/>
    </source>
</evidence>
<organism evidence="9 10">
    <name type="scientific">Phyllotreta striolata</name>
    <name type="common">Striped flea beetle</name>
    <name type="synonym">Crioceris striolata</name>
    <dbReference type="NCBI Taxonomy" id="444603"/>
    <lineage>
        <taxon>Eukaryota</taxon>
        <taxon>Metazoa</taxon>
        <taxon>Ecdysozoa</taxon>
        <taxon>Arthropoda</taxon>
        <taxon>Hexapoda</taxon>
        <taxon>Insecta</taxon>
        <taxon>Pterygota</taxon>
        <taxon>Neoptera</taxon>
        <taxon>Endopterygota</taxon>
        <taxon>Coleoptera</taxon>
        <taxon>Polyphaga</taxon>
        <taxon>Cucujiformia</taxon>
        <taxon>Chrysomeloidea</taxon>
        <taxon>Chrysomelidae</taxon>
        <taxon>Galerucinae</taxon>
        <taxon>Alticini</taxon>
        <taxon>Phyllotreta</taxon>
    </lineage>
</organism>
<dbReference type="GO" id="GO:0004725">
    <property type="term" value="F:protein tyrosine phosphatase activity"/>
    <property type="evidence" value="ECO:0007669"/>
    <property type="project" value="UniProtKB-EC"/>
</dbReference>
<dbReference type="SUPFAM" id="SSF52799">
    <property type="entry name" value="(Phosphotyrosine protein) phosphatases II"/>
    <property type="match status" value="2"/>
</dbReference>
<dbReference type="InterPro" id="IPR044506">
    <property type="entry name" value="CDC14_C"/>
</dbReference>
<feature type="domain" description="Tyrosine-protein phosphatase" evidence="7">
    <location>
        <begin position="183"/>
        <end position="334"/>
    </location>
</feature>
<evidence type="ECO:0000256" key="4">
    <source>
        <dbReference type="ARBA" id="ARBA00022801"/>
    </source>
</evidence>
<dbReference type="InterPro" id="IPR016130">
    <property type="entry name" value="Tyr_Pase_AS"/>
</dbReference>
<dbReference type="Pfam" id="PF00782">
    <property type="entry name" value="DSPc"/>
    <property type="match status" value="1"/>
</dbReference>
<feature type="domain" description="Tyrosine specific protein phosphatases" evidence="8">
    <location>
        <begin position="259"/>
        <end position="321"/>
    </location>
</feature>
<dbReference type="Proteomes" id="UP001153712">
    <property type="component" value="Chromosome 6"/>
</dbReference>
<keyword evidence="5" id="KW-0904">Protein phosphatase</keyword>
<evidence type="ECO:0000256" key="1">
    <source>
        <dbReference type="ARBA" id="ARBA00007315"/>
    </source>
</evidence>
<evidence type="ECO:0000256" key="3">
    <source>
        <dbReference type="ARBA" id="ARBA00022618"/>
    </source>
</evidence>
<evidence type="ECO:0000313" key="9">
    <source>
        <dbReference type="EMBL" id="CAG9863305.1"/>
    </source>
</evidence>
<dbReference type="EMBL" id="OU900099">
    <property type="protein sequence ID" value="CAG9863305.1"/>
    <property type="molecule type" value="Genomic_DNA"/>
</dbReference>
<sequence>MNKFTNTPKEIDHYVEIINKQLYFAVLKEKQIIKLKNNATTLFFCIDQELVYDNYYNDFGPLNVSCFYKYSYKLKKYLQFANGTKIVVHYTCDDPEKKANAACLMGCFSVMYLNFHPKEIWCILQELGPYKNYSDASQQVSSFTLKIKDCLQALQKALMYNFINFDDFNVVEYDLYNKLQYGDMNWLIPRKFLAFIGPAENYSAHPPEFYLKYFLKNDVKTIIRLNNPLYNSQVFTQLGIQHFDLIFRDGSTPPKEILMKFLSIAEMAPAAIGVHCKAGLGRTGSLIGAYIVKHYMMTAREAIAWMRLCRPGSVIGQQQKWLEKLESWLWKTGSQYRIRQYGADKIPKHKYGIYSKEWPMERERIITDAKRKIQDSFTSAQMERTLYRKRISSSTDSFTRNSVQVSRRVGSSNSFKMGINSKSQKSNQCEAKDASGMWEPVQAKFSNFSSVESHNAKKRRGEMCVQSNWNRNSQGTQGDKLNLIKANWGYNMNEIRGYSSIIPK</sequence>
<dbReference type="EC" id="3.1.3.48" evidence="2"/>
<keyword evidence="10" id="KW-1185">Reference proteome</keyword>
<dbReference type="InterPro" id="IPR020422">
    <property type="entry name" value="TYR_PHOSPHATASE_DUAL_dom"/>
</dbReference>
<keyword evidence="3" id="KW-0132">Cell division</keyword>
<dbReference type="AlphaFoldDB" id="A0A9N9XT46"/>
<dbReference type="FunFam" id="3.90.190.10:FF:000006">
    <property type="entry name" value="Dual specificity protein phosphatase CDC14B"/>
    <property type="match status" value="1"/>
</dbReference>
<name>A0A9N9XT46_PHYSR</name>
<accession>A0A9N9XT46</accession>
<dbReference type="InterPro" id="IPR000340">
    <property type="entry name" value="Dual-sp_phosphatase_cat-dom"/>
</dbReference>
<dbReference type="PANTHER" id="PTHR23339">
    <property type="entry name" value="TYROSINE SPECIFIC PROTEIN PHOSPHATASE AND DUAL SPECIFICITY PROTEIN PHOSPHATASE"/>
    <property type="match status" value="1"/>
</dbReference>
<reference evidence="9" key="1">
    <citation type="submission" date="2022-01" db="EMBL/GenBank/DDBJ databases">
        <authorList>
            <person name="King R."/>
        </authorList>
    </citation>
    <scope>NUCLEOTIDE SEQUENCE</scope>
</reference>
<dbReference type="GO" id="GO:0051301">
    <property type="term" value="P:cell division"/>
    <property type="evidence" value="ECO:0007669"/>
    <property type="project" value="UniProtKB-KW"/>
</dbReference>
<gene>
    <name evidence="9" type="ORF">PHYEVI_LOCUS9601</name>
</gene>
<evidence type="ECO:0000256" key="5">
    <source>
        <dbReference type="ARBA" id="ARBA00022912"/>
    </source>
</evidence>
<dbReference type="Pfam" id="PF14671">
    <property type="entry name" value="DSPn"/>
    <property type="match status" value="1"/>
</dbReference>
<dbReference type="InterPro" id="IPR029021">
    <property type="entry name" value="Prot-tyrosine_phosphatase-like"/>
</dbReference>
<dbReference type="CDD" id="cd14499">
    <property type="entry name" value="CDC14_C"/>
    <property type="match status" value="1"/>
</dbReference>
<protein>
    <recommendedName>
        <fullName evidence="2">protein-tyrosine-phosphatase</fullName>
        <ecNumber evidence="2">3.1.3.48</ecNumber>
    </recommendedName>
</protein>
<dbReference type="PROSITE" id="PS00383">
    <property type="entry name" value="TYR_PHOSPHATASE_1"/>
    <property type="match status" value="1"/>
</dbReference>
<dbReference type="PROSITE" id="PS50054">
    <property type="entry name" value="TYR_PHOSPHATASE_DUAL"/>
    <property type="match status" value="1"/>
</dbReference>
<dbReference type="InterPro" id="IPR050561">
    <property type="entry name" value="PTP"/>
</dbReference>
<dbReference type="Gene3D" id="3.90.190.10">
    <property type="entry name" value="Protein tyrosine phosphatase superfamily"/>
    <property type="match status" value="2"/>
</dbReference>
<evidence type="ECO:0000259" key="8">
    <source>
        <dbReference type="PROSITE" id="PS50056"/>
    </source>
</evidence>
<dbReference type="SMART" id="SM00195">
    <property type="entry name" value="DSPc"/>
    <property type="match status" value="1"/>
</dbReference>
<evidence type="ECO:0000256" key="6">
    <source>
        <dbReference type="ARBA" id="ARBA00023306"/>
    </source>
</evidence>
<comment type="similarity">
    <text evidence="1">Belongs to the protein-tyrosine phosphatase family. Non-receptor class CDC14 subfamily.</text>
</comment>
<dbReference type="InterPro" id="IPR029260">
    <property type="entry name" value="DSPn"/>
</dbReference>
<dbReference type="OrthoDB" id="266663at2759"/>